<gene>
    <name evidence="2" type="ORF">CSOL1703_00017614</name>
</gene>
<dbReference type="Proteomes" id="UP000775872">
    <property type="component" value="Unassembled WGS sequence"/>
</dbReference>
<reference evidence="3" key="1">
    <citation type="submission" date="2019-06" db="EMBL/GenBank/DDBJ databases">
        <authorList>
            <person name="Broberg M."/>
        </authorList>
    </citation>
    <scope>NUCLEOTIDE SEQUENCE [LARGE SCALE GENOMIC DNA]</scope>
</reference>
<reference evidence="2 3" key="2">
    <citation type="submission" date="2021-10" db="EMBL/GenBank/DDBJ databases">
        <authorList>
            <person name="Piombo E."/>
        </authorList>
    </citation>
    <scope>NUCLEOTIDE SEQUENCE [LARGE SCALE GENOMIC DNA]</scope>
</reference>
<organism evidence="2 3">
    <name type="scientific">Clonostachys solani</name>
    <dbReference type="NCBI Taxonomy" id="160281"/>
    <lineage>
        <taxon>Eukaryota</taxon>
        <taxon>Fungi</taxon>
        <taxon>Dikarya</taxon>
        <taxon>Ascomycota</taxon>
        <taxon>Pezizomycotina</taxon>
        <taxon>Sordariomycetes</taxon>
        <taxon>Hypocreomycetidae</taxon>
        <taxon>Hypocreales</taxon>
        <taxon>Bionectriaceae</taxon>
        <taxon>Clonostachys</taxon>
    </lineage>
</organism>
<proteinExistence type="predicted"/>
<evidence type="ECO:0000313" key="3">
    <source>
        <dbReference type="Proteomes" id="UP000775872"/>
    </source>
</evidence>
<keyword evidence="3" id="KW-1185">Reference proteome</keyword>
<sequence>MALGVIDVVPRMQPPAVIHENDAPLGQLVSNEVQRRPGLDLCTPQRALQLVERSRRLAAQRREDVPPEPHNSGPRTLLPPPATAGSTTTTGISAQQDASQDVLLGWGGPRGWREEGAQPVDVHDGQGAPAVAVVLEDLEREVSWRGVLVAAVGVPGELVHGLGTGLVVACLEGRLVRPDVPEPATLGAVGYGQLVSMMVMETAEEMLEVCARCVCELETDFEDAVVLQLVMDLIDMVRLAGVD</sequence>
<accession>A0A9P0EQ06</accession>
<dbReference type="AlphaFoldDB" id="A0A9P0EQ06"/>
<comment type="caution">
    <text evidence="2">The sequence shown here is derived from an EMBL/GenBank/DDBJ whole genome shotgun (WGS) entry which is preliminary data.</text>
</comment>
<feature type="compositionally biased region" description="Low complexity" evidence="1">
    <location>
        <begin position="83"/>
        <end position="94"/>
    </location>
</feature>
<dbReference type="OrthoDB" id="10585869at2759"/>
<evidence type="ECO:0000313" key="2">
    <source>
        <dbReference type="EMBL" id="CAH0055510.1"/>
    </source>
</evidence>
<feature type="compositionally biased region" description="Basic and acidic residues" evidence="1">
    <location>
        <begin position="57"/>
        <end position="67"/>
    </location>
</feature>
<protein>
    <submittedName>
        <fullName evidence="2">Uncharacterized protein</fullName>
    </submittedName>
</protein>
<dbReference type="EMBL" id="CABFOC020000057">
    <property type="protein sequence ID" value="CAH0055510.1"/>
    <property type="molecule type" value="Genomic_DNA"/>
</dbReference>
<feature type="region of interest" description="Disordered" evidence="1">
    <location>
        <begin position="57"/>
        <end position="98"/>
    </location>
</feature>
<feature type="non-terminal residue" evidence="2">
    <location>
        <position position="1"/>
    </location>
</feature>
<evidence type="ECO:0000256" key="1">
    <source>
        <dbReference type="SAM" id="MobiDB-lite"/>
    </source>
</evidence>
<name>A0A9P0EQ06_9HYPO</name>